<dbReference type="InterPro" id="IPR017907">
    <property type="entry name" value="Znf_RING_CS"/>
</dbReference>
<dbReference type="InterPro" id="IPR000571">
    <property type="entry name" value="Znf_CCCH"/>
</dbReference>
<dbReference type="PROSITE" id="PS00518">
    <property type="entry name" value="ZF_RING_1"/>
    <property type="match status" value="1"/>
</dbReference>
<dbReference type="CDD" id="cd16539">
    <property type="entry name" value="RING-HC_RNF113A_B"/>
    <property type="match status" value="1"/>
</dbReference>
<dbReference type="Pfam" id="PF00642">
    <property type="entry name" value="zf-CCCH"/>
    <property type="match status" value="1"/>
</dbReference>
<sequence length="391" mass="43880">MFAKRNAQTNLRRKSSSSISVAKTCEEAKQDTLESAAVESDVDKVKDSDYFLDASTRSKSPENASDVHFVLEENSSATLKYPENVVKLQKLDTRKRTHHSTKAHARPLESSCHPYEHLGSYKGNRSLTLEDDQRATALFSVNTDTSSDHRSILERNASIGDAILSGELQEGIYRGKGAYKPILRRREGAIAAGKYTGVYGPVRGAESIRMTMRIDLNPEICKDYKETGYCGFGDTCKFLHDRSDYKAGWQLEKEWEDMQKQRQAKLQRLADRMHRQAHQGANQDNESPYSDASDSDGDEVPFACLICKEKWQKSVNPVVTTCGHYFCERCAFKHYSKSSKCATCGQQTCGIFNSAEKAIEKLISKRYFRENTSPVTASAEIHSNTIADSDC</sequence>
<evidence type="ECO:0000256" key="3">
    <source>
        <dbReference type="ARBA" id="ARBA00022833"/>
    </source>
</evidence>
<dbReference type="InterPro" id="IPR039971">
    <property type="entry name" value="CWC24-like"/>
</dbReference>
<gene>
    <name evidence="8" type="ORF">IE077_003064</name>
</gene>
<feature type="region of interest" description="Disordered" evidence="5">
    <location>
        <begin position="268"/>
        <end position="294"/>
    </location>
</feature>
<protein>
    <submittedName>
        <fullName evidence="8">Zinc finger (CCCH type) motif-containing protein</fullName>
    </submittedName>
</protein>
<dbReference type="Pfam" id="PF14634">
    <property type="entry name" value="zf-RING_5"/>
    <property type="match status" value="1"/>
</dbReference>
<evidence type="ECO:0000256" key="5">
    <source>
        <dbReference type="SAM" id="MobiDB-lite"/>
    </source>
</evidence>
<organism evidence="8 9">
    <name type="scientific">Cardiosporidium cionae</name>
    <dbReference type="NCBI Taxonomy" id="476202"/>
    <lineage>
        <taxon>Eukaryota</taxon>
        <taxon>Sar</taxon>
        <taxon>Alveolata</taxon>
        <taxon>Apicomplexa</taxon>
        <taxon>Aconoidasida</taxon>
        <taxon>Nephromycida</taxon>
        <taxon>Cardiosporidium</taxon>
    </lineage>
</organism>
<feature type="domain" description="RING-type" evidence="6">
    <location>
        <begin position="304"/>
        <end position="344"/>
    </location>
</feature>
<keyword evidence="1 4" id="KW-0479">Metal-binding</keyword>
<dbReference type="Gene3D" id="4.10.1000.10">
    <property type="entry name" value="Zinc finger, CCCH-type"/>
    <property type="match status" value="1"/>
</dbReference>
<dbReference type="Gene3D" id="3.30.40.10">
    <property type="entry name" value="Zinc/RING finger domain, C3HC4 (zinc finger)"/>
    <property type="match status" value="1"/>
</dbReference>
<dbReference type="PANTHER" id="PTHR12930:SF0">
    <property type="entry name" value="RING FINGER PROTEIN 113B"/>
    <property type="match status" value="1"/>
</dbReference>
<dbReference type="PANTHER" id="PTHR12930">
    <property type="entry name" value="ZINC FINGER PROTEIN 183"/>
    <property type="match status" value="1"/>
</dbReference>
<evidence type="ECO:0000313" key="8">
    <source>
        <dbReference type="EMBL" id="KAF8822690.1"/>
    </source>
</evidence>
<dbReference type="SUPFAM" id="SSF57850">
    <property type="entry name" value="RING/U-box"/>
    <property type="match status" value="1"/>
</dbReference>
<evidence type="ECO:0000256" key="2">
    <source>
        <dbReference type="ARBA" id="ARBA00022771"/>
    </source>
</evidence>
<evidence type="ECO:0000259" key="7">
    <source>
        <dbReference type="PROSITE" id="PS50103"/>
    </source>
</evidence>
<dbReference type="SMART" id="SM00184">
    <property type="entry name" value="RING"/>
    <property type="match status" value="1"/>
</dbReference>
<feature type="zinc finger region" description="C3H1-type" evidence="4">
    <location>
        <begin position="215"/>
        <end position="243"/>
    </location>
</feature>
<feature type="compositionally biased region" description="Polar residues" evidence="5">
    <location>
        <begin position="1"/>
        <end position="21"/>
    </location>
</feature>
<keyword evidence="9" id="KW-1185">Reference proteome</keyword>
<dbReference type="PROSITE" id="PS50089">
    <property type="entry name" value="ZF_RING_2"/>
    <property type="match status" value="1"/>
</dbReference>
<dbReference type="InterPro" id="IPR001841">
    <property type="entry name" value="Znf_RING"/>
</dbReference>
<feature type="region of interest" description="Disordered" evidence="5">
    <location>
        <begin position="1"/>
        <end position="22"/>
    </location>
</feature>
<dbReference type="SUPFAM" id="SSF90229">
    <property type="entry name" value="CCCH zinc finger"/>
    <property type="match status" value="1"/>
</dbReference>
<keyword evidence="3 4" id="KW-0862">Zinc</keyword>
<dbReference type="SMART" id="SM00356">
    <property type="entry name" value="ZnF_C3H1"/>
    <property type="match status" value="1"/>
</dbReference>
<name>A0ABQ7JFN4_9APIC</name>
<keyword evidence="2 4" id="KW-0863">Zinc-finger</keyword>
<reference evidence="8 9" key="1">
    <citation type="journal article" date="2020" name="bioRxiv">
        <title>Metabolic contributions of an alphaproteobacterial endosymbiont in the apicomplexan Cardiosporidium cionae.</title>
        <authorList>
            <person name="Hunter E.S."/>
            <person name="Paight C.J."/>
            <person name="Lane C.E."/>
        </authorList>
    </citation>
    <scope>NUCLEOTIDE SEQUENCE [LARGE SCALE GENOMIC DNA]</scope>
    <source>
        <strain evidence="8">ESH_2018</strain>
    </source>
</reference>
<accession>A0ABQ7JFN4</accession>
<feature type="domain" description="C3H1-type" evidence="7">
    <location>
        <begin position="215"/>
        <end position="243"/>
    </location>
</feature>
<dbReference type="InterPro" id="IPR013083">
    <property type="entry name" value="Znf_RING/FYVE/PHD"/>
</dbReference>
<dbReference type="PROSITE" id="PS50103">
    <property type="entry name" value="ZF_C3H1"/>
    <property type="match status" value="1"/>
</dbReference>
<evidence type="ECO:0000313" key="9">
    <source>
        <dbReference type="Proteomes" id="UP000823046"/>
    </source>
</evidence>
<proteinExistence type="predicted"/>
<evidence type="ECO:0000256" key="4">
    <source>
        <dbReference type="PROSITE-ProRule" id="PRU00723"/>
    </source>
</evidence>
<dbReference type="InterPro" id="IPR036855">
    <property type="entry name" value="Znf_CCCH_sf"/>
</dbReference>
<feature type="compositionally biased region" description="Polar residues" evidence="5">
    <location>
        <begin position="279"/>
        <end position="292"/>
    </location>
</feature>
<evidence type="ECO:0000256" key="1">
    <source>
        <dbReference type="ARBA" id="ARBA00022723"/>
    </source>
</evidence>
<dbReference type="Proteomes" id="UP000823046">
    <property type="component" value="Unassembled WGS sequence"/>
</dbReference>
<dbReference type="EMBL" id="JADAQX010000030">
    <property type="protein sequence ID" value="KAF8822690.1"/>
    <property type="molecule type" value="Genomic_DNA"/>
</dbReference>
<evidence type="ECO:0000259" key="6">
    <source>
        <dbReference type="PROSITE" id="PS50089"/>
    </source>
</evidence>
<comment type="caution">
    <text evidence="8">The sequence shown here is derived from an EMBL/GenBank/DDBJ whole genome shotgun (WGS) entry which is preliminary data.</text>
</comment>